<dbReference type="InterPro" id="IPR011989">
    <property type="entry name" value="ARM-like"/>
</dbReference>
<dbReference type="GO" id="GO:0005795">
    <property type="term" value="C:Golgi stack"/>
    <property type="evidence" value="ECO:0007669"/>
    <property type="project" value="TreeGrafter"/>
</dbReference>
<dbReference type="GO" id="GO:0005783">
    <property type="term" value="C:endoplasmic reticulum"/>
    <property type="evidence" value="ECO:0007669"/>
    <property type="project" value="TreeGrafter"/>
</dbReference>
<keyword evidence="8" id="KW-1185">Reference proteome</keyword>
<dbReference type="EMBL" id="CP014243">
    <property type="protein sequence ID" value="AMD19911.1"/>
    <property type="molecule type" value="Genomic_DNA"/>
</dbReference>
<evidence type="ECO:0000256" key="5">
    <source>
        <dbReference type="SAM" id="MobiDB-lite"/>
    </source>
</evidence>
<dbReference type="Pfam" id="PF04869">
    <property type="entry name" value="Uso1_p115_head"/>
    <property type="match status" value="1"/>
</dbReference>
<dbReference type="Gene3D" id="1.25.10.10">
    <property type="entry name" value="Leucine-rich Repeat Variant"/>
    <property type="match status" value="1"/>
</dbReference>
<dbReference type="RefSeq" id="XP_017986907.1">
    <property type="nucleotide sequence ID" value="XM_018131205.1"/>
</dbReference>
<evidence type="ECO:0000313" key="8">
    <source>
        <dbReference type="Proteomes" id="UP000243052"/>
    </source>
</evidence>
<organism evidence="7 8">
    <name type="scientific">Eremothecium sinecaudum</name>
    <dbReference type="NCBI Taxonomy" id="45286"/>
    <lineage>
        <taxon>Eukaryota</taxon>
        <taxon>Fungi</taxon>
        <taxon>Dikarya</taxon>
        <taxon>Ascomycota</taxon>
        <taxon>Saccharomycotina</taxon>
        <taxon>Saccharomycetes</taxon>
        <taxon>Saccharomycetales</taxon>
        <taxon>Saccharomycetaceae</taxon>
        <taxon>Eremothecium</taxon>
    </lineage>
</organism>
<evidence type="ECO:0000256" key="1">
    <source>
        <dbReference type="ARBA" id="ARBA00004555"/>
    </source>
</evidence>
<feature type="compositionally biased region" description="Acidic residues" evidence="5">
    <location>
        <begin position="1376"/>
        <end position="1398"/>
    </location>
</feature>
<name>A0A0X8HR48_9SACH</name>
<dbReference type="GO" id="GO:0048211">
    <property type="term" value="P:Golgi vesicle docking"/>
    <property type="evidence" value="ECO:0007669"/>
    <property type="project" value="TreeGrafter"/>
</dbReference>
<keyword evidence="2" id="KW-0333">Golgi apparatus</keyword>
<dbReference type="GO" id="GO:0048280">
    <property type="term" value="P:vesicle fusion with Golgi apparatus"/>
    <property type="evidence" value="ECO:0007669"/>
    <property type="project" value="InterPro"/>
</dbReference>
<feature type="domain" description="Vesicle tethering protein Uso1/P115-like head" evidence="6">
    <location>
        <begin position="364"/>
        <end position="676"/>
    </location>
</feature>
<dbReference type="PANTHER" id="PTHR10013">
    <property type="entry name" value="GENERAL VESICULAR TRANSPORT FACTOR P115"/>
    <property type="match status" value="1"/>
</dbReference>
<dbReference type="GO" id="GO:0000139">
    <property type="term" value="C:Golgi membrane"/>
    <property type="evidence" value="ECO:0007669"/>
    <property type="project" value="InterPro"/>
</dbReference>
<dbReference type="OrthoDB" id="198977at2759"/>
<dbReference type="SUPFAM" id="SSF48371">
    <property type="entry name" value="ARM repeat"/>
    <property type="match status" value="1"/>
</dbReference>
<feature type="region of interest" description="Disordered" evidence="5">
    <location>
        <begin position="1367"/>
        <end position="1398"/>
    </location>
</feature>
<sequence>MDMIQGFIQPQKTHSVEDAIPTFCDRVESSTLISDRRSAVLSLKSFSREYRETVIASGLKPLISALKKDHEDEDSVKAILETLLILFIRGEGSNDLTRQWISQHSRLKNGKYPSPLVMKQELEQFDQFSLWIADALTQTNELVHLFIRLLENDNFHIRLYTIQLLEAIITTRPQRGREALISLPIGISTLVSMLDDIHDPIRDEAILLLTAVSSDNSHIQKLVAFENIFQRLFMIVENEGGLRGSIVVGDCLTLISTILKYNTSNQCLFFESSNLPYLARVLNEPISGDEEFYWNSQRLVNIGISLEIVRLTVEPGNSTTKKHQIALSEAGILMVILRLALYHGTPNDIRPLSLLTAADLIRDNPTVQKQLGDIDVPYWDICLPNATIAADGAVIPILDLLMSWVFYSNSVLAFEIRVASLELLKAYFSKNLELRRTVLQAQIENLKDDSTENRNLKPNFISILIEYDPHMSLNPYKLFFATDLLLSMAKTDEDSVELAEMLRNLICGDSATDAEGLSFIQTIFELLLTSITSKDIRIPLSYLGFLVVYMFEDLKAVEDFLSSKANINSLLNYASHSSDEVITVKCMIIMLLGVAYEFSSSTAAVPRAQLYDMLVKTIGVDNYTSKIKQFKDNIIKDFGSSYFGPEFDDTGLPKIYYTTYFVHLFKENYFRIQSSLRRSPEEDPNGKISFKDFIELQEQLIAAKKQLKVSDDENSKIVQELKTKIEELEQELEKIKLEHIKSSEGLSISDVKCQELTKSLKASEQAVKDLTAKNLELEQLKDKNQKQIEGNKAALAKFRERVTNLEENIKVITDEKKKAEDGINKMNRELFTLTKEKDSIANELKKLQKQSETSLQNADKENKLLNKKISQLQSELNNLQKQIEVLISEKNKLNESNLGLSKQLEELKPRIASHEKLIPKLTDKLKSLATDYKEIDADRETLRKQLEDMQVNSNSEVSALKSEVNNFEKANSALQKANEELTGRVAELTESLNSTKKKLKNSDETLKAEKKSLLDNIIELKSQFSSAKKESEELKKSLATSSKEFERVSQKVKDLEKSRDEFASKLKSTQLDLESANSNGKNLENERDQYKSELGVVKDSNLNLEKKCENLESDLKSKIKELDNSNSIGNNISVDKDREHNHLIEQLNDLKDEKDSMKLKTSQLEKELKERTENAKKADLSRKIELATANNSITEYQKKLSELQDKHSALEKKYSEVGDANNTVGYSNDNSGGNKKNKRNSVKKENQSDEQLKILTKKVTALESENKSLNVLVDELKAVKEKLSEKDAQITKLNNELTEKGSRSEITIRDMDAKIQELTIKCESVEELKKSFEELQKQNKVVESERDELVLLVSELDEKNQHFRDKLEGFDYQFSSEEEEDEDNDGDDGGDENDDNDP</sequence>
<dbReference type="Proteomes" id="UP000243052">
    <property type="component" value="Chromosome iii"/>
</dbReference>
<evidence type="ECO:0000256" key="3">
    <source>
        <dbReference type="ARBA" id="ARBA00023054"/>
    </source>
</evidence>
<feature type="region of interest" description="Disordered" evidence="5">
    <location>
        <begin position="1204"/>
        <end position="1249"/>
    </location>
</feature>
<dbReference type="STRING" id="45286.A0A0X8HR48"/>
<evidence type="ECO:0000256" key="2">
    <source>
        <dbReference type="ARBA" id="ARBA00023034"/>
    </source>
</evidence>
<gene>
    <name evidence="7" type="ORF">AW171_hschr31773</name>
</gene>
<dbReference type="GO" id="GO:0006886">
    <property type="term" value="P:intracellular protein transport"/>
    <property type="evidence" value="ECO:0007669"/>
    <property type="project" value="InterPro"/>
</dbReference>
<evidence type="ECO:0000313" key="7">
    <source>
        <dbReference type="EMBL" id="AMD19911.1"/>
    </source>
</evidence>
<protein>
    <submittedName>
        <fullName evidence="7">HCL240Cp</fullName>
    </submittedName>
</protein>
<keyword evidence="3 4" id="KW-0175">Coiled coil</keyword>
<dbReference type="GO" id="GO:0006888">
    <property type="term" value="P:endoplasmic reticulum to Golgi vesicle-mediated transport"/>
    <property type="evidence" value="ECO:0007669"/>
    <property type="project" value="TreeGrafter"/>
</dbReference>
<dbReference type="GeneID" id="28723137"/>
<dbReference type="GO" id="GO:0012507">
    <property type="term" value="C:ER to Golgi transport vesicle membrane"/>
    <property type="evidence" value="ECO:0007669"/>
    <property type="project" value="TreeGrafter"/>
</dbReference>
<dbReference type="InterPro" id="IPR006953">
    <property type="entry name" value="Vesicle_Uso1_P115_head"/>
</dbReference>
<feature type="compositionally biased region" description="Low complexity" evidence="5">
    <location>
        <begin position="1225"/>
        <end position="1234"/>
    </location>
</feature>
<dbReference type="Gene3D" id="1.10.287.1490">
    <property type="match status" value="1"/>
</dbReference>
<dbReference type="SUPFAM" id="SSF90257">
    <property type="entry name" value="Myosin rod fragments"/>
    <property type="match status" value="1"/>
</dbReference>
<dbReference type="InterPro" id="IPR024095">
    <property type="entry name" value="Vesicle_P115"/>
</dbReference>
<reference evidence="7 8" key="1">
    <citation type="submission" date="2016-01" db="EMBL/GenBank/DDBJ databases">
        <title>Genome sequence of the yeast Holleya sinecauda.</title>
        <authorList>
            <person name="Dietrich F.S."/>
        </authorList>
    </citation>
    <scope>NUCLEOTIDE SEQUENCE [LARGE SCALE GENOMIC DNA]</scope>
    <source>
        <strain evidence="7 8">ATCC 58844</strain>
    </source>
</reference>
<evidence type="ECO:0000256" key="4">
    <source>
        <dbReference type="SAM" id="Coils"/>
    </source>
</evidence>
<proteinExistence type="predicted"/>
<dbReference type="PANTHER" id="PTHR10013:SF0">
    <property type="entry name" value="GENERAL VESICULAR TRANSPORT FACTOR P115"/>
    <property type="match status" value="1"/>
</dbReference>
<dbReference type="InterPro" id="IPR016024">
    <property type="entry name" value="ARM-type_fold"/>
</dbReference>
<feature type="compositionally biased region" description="Basic and acidic residues" evidence="5">
    <location>
        <begin position="1204"/>
        <end position="1216"/>
    </location>
</feature>
<feature type="coiled-coil region" evidence="4">
    <location>
        <begin position="711"/>
        <end position="896"/>
    </location>
</feature>
<accession>A0A0X8HR48</accession>
<evidence type="ECO:0000259" key="6">
    <source>
        <dbReference type="Pfam" id="PF04869"/>
    </source>
</evidence>
<comment type="subcellular location">
    <subcellularLocation>
        <location evidence="1">Golgi apparatus</location>
    </subcellularLocation>
</comment>